<gene>
    <name evidence="1" type="ORF">U9M48_025271</name>
</gene>
<dbReference type="EMBL" id="CP144749">
    <property type="protein sequence ID" value="WVZ77401.1"/>
    <property type="molecule type" value="Genomic_DNA"/>
</dbReference>
<reference evidence="1 2" key="1">
    <citation type="submission" date="2024-02" db="EMBL/GenBank/DDBJ databases">
        <title>High-quality chromosome-scale genome assembly of Pensacola bahiagrass (Paspalum notatum Flugge var. saurae).</title>
        <authorList>
            <person name="Vega J.M."/>
            <person name="Podio M."/>
            <person name="Orjuela J."/>
            <person name="Siena L.A."/>
            <person name="Pessino S.C."/>
            <person name="Combes M.C."/>
            <person name="Mariac C."/>
            <person name="Albertini E."/>
            <person name="Pupilli F."/>
            <person name="Ortiz J.P.A."/>
            <person name="Leblanc O."/>
        </authorList>
    </citation>
    <scope>NUCLEOTIDE SEQUENCE [LARGE SCALE GENOMIC DNA]</scope>
    <source>
        <strain evidence="1">R1</strain>
        <tissue evidence="1">Leaf</tissue>
    </source>
</reference>
<dbReference type="AlphaFoldDB" id="A0AAQ3TQ56"/>
<evidence type="ECO:0000313" key="2">
    <source>
        <dbReference type="Proteomes" id="UP001341281"/>
    </source>
</evidence>
<name>A0AAQ3TQ56_PASNO</name>
<protein>
    <submittedName>
        <fullName evidence="1">Uncharacterized protein</fullName>
    </submittedName>
</protein>
<proteinExistence type="predicted"/>
<dbReference type="Proteomes" id="UP001341281">
    <property type="component" value="Chromosome 05"/>
</dbReference>
<accession>A0AAQ3TQ56</accession>
<keyword evidence="2" id="KW-1185">Reference proteome</keyword>
<sequence length="152" mass="16350">MLVAARASTWPCNTCPTTRGSTSACRTRPTSTRRADAEVGSWQRALRRARRPCLFPFAGARRAGGARGGGTLRDAVIDRCARSRRCGMLQDPKGPHQDAFDIAVDGMIERVATSSGGFLQGSTVKPNADGMVTSKCGDHVLLANQSLIRERF</sequence>
<evidence type="ECO:0000313" key="1">
    <source>
        <dbReference type="EMBL" id="WVZ77401.1"/>
    </source>
</evidence>
<organism evidence="1 2">
    <name type="scientific">Paspalum notatum var. saurae</name>
    <dbReference type="NCBI Taxonomy" id="547442"/>
    <lineage>
        <taxon>Eukaryota</taxon>
        <taxon>Viridiplantae</taxon>
        <taxon>Streptophyta</taxon>
        <taxon>Embryophyta</taxon>
        <taxon>Tracheophyta</taxon>
        <taxon>Spermatophyta</taxon>
        <taxon>Magnoliopsida</taxon>
        <taxon>Liliopsida</taxon>
        <taxon>Poales</taxon>
        <taxon>Poaceae</taxon>
        <taxon>PACMAD clade</taxon>
        <taxon>Panicoideae</taxon>
        <taxon>Andropogonodae</taxon>
        <taxon>Paspaleae</taxon>
        <taxon>Paspalinae</taxon>
        <taxon>Paspalum</taxon>
    </lineage>
</organism>